<feature type="compositionally biased region" description="Polar residues" evidence="1">
    <location>
        <begin position="321"/>
        <end position="336"/>
    </location>
</feature>
<name>A0A916NQZ0_9BACL</name>
<comment type="caution">
    <text evidence="2">The sequence shown here is derived from an EMBL/GenBank/DDBJ whole genome shotgun (WGS) entry which is preliminary data.</text>
</comment>
<feature type="compositionally biased region" description="Low complexity" evidence="1">
    <location>
        <begin position="294"/>
        <end position="320"/>
    </location>
</feature>
<dbReference type="AlphaFoldDB" id="A0A916NQZ0"/>
<dbReference type="Proteomes" id="UP000693672">
    <property type="component" value="Unassembled WGS sequence"/>
</dbReference>
<accession>A0A916NQZ0</accession>
<gene>
    <name evidence="2" type="ORF">PAESOLCIP111_03468</name>
</gene>
<evidence type="ECO:0000313" key="2">
    <source>
        <dbReference type="EMBL" id="CAG7633468.1"/>
    </source>
</evidence>
<dbReference type="EMBL" id="CAJVAS010000015">
    <property type="protein sequence ID" value="CAG7633468.1"/>
    <property type="molecule type" value="Genomic_DNA"/>
</dbReference>
<evidence type="ECO:0008006" key="4">
    <source>
        <dbReference type="Google" id="ProtNLM"/>
    </source>
</evidence>
<feature type="region of interest" description="Disordered" evidence="1">
    <location>
        <begin position="263"/>
        <end position="336"/>
    </location>
</feature>
<organism evidence="2 3">
    <name type="scientific">Paenibacillus solanacearum</name>
    <dbReference type="NCBI Taxonomy" id="2048548"/>
    <lineage>
        <taxon>Bacteria</taxon>
        <taxon>Bacillati</taxon>
        <taxon>Bacillota</taxon>
        <taxon>Bacilli</taxon>
        <taxon>Bacillales</taxon>
        <taxon>Paenibacillaceae</taxon>
        <taxon>Paenibacillus</taxon>
    </lineage>
</organism>
<feature type="compositionally biased region" description="Polar residues" evidence="1">
    <location>
        <begin position="271"/>
        <end position="292"/>
    </location>
</feature>
<dbReference type="RefSeq" id="WP_218093221.1">
    <property type="nucleotide sequence ID" value="NZ_CAJVAS010000015.1"/>
</dbReference>
<protein>
    <recommendedName>
        <fullName evidence="4">Spore coat protein</fullName>
    </recommendedName>
</protein>
<evidence type="ECO:0000256" key="1">
    <source>
        <dbReference type="SAM" id="MobiDB-lite"/>
    </source>
</evidence>
<evidence type="ECO:0000313" key="3">
    <source>
        <dbReference type="Proteomes" id="UP000693672"/>
    </source>
</evidence>
<sequence>MYQQQNFFGQQQAGQTQQHFHLQEQDAGNLVLSELKRAAREYTTAALESTHPAIRQTFASLTQKTLQDQAELFTVLEQMQGYGSVKMASQQEVQQELQQQIRKAEQLQSLVHQALQHSSISAAGMYQQQQQQQAQQAQYGMQHEAYAQAPSYSSGYGSGSAGYASQGVAASGSSASGGYGSQGALSGGAHGYSSASYAEQGYSQTGSPSYAPSASTAHGYAATSSQQDASLKSSVSGSDQQEYYSARSAQDYTGNQYSGGTTAESYGLKSQPEQTYSASGNAATSRHSSNYTFGAASHNASTTASGSTANASGSVSASGTKQQYGTDSSRNGKYMM</sequence>
<keyword evidence="3" id="KW-1185">Reference proteome</keyword>
<dbReference type="InterPro" id="IPR012851">
    <property type="entry name" value="Spore_coat_CotF-like"/>
</dbReference>
<proteinExistence type="predicted"/>
<reference evidence="2" key="1">
    <citation type="submission" date="2021-06" db="EMBL/GenBank/DDBJ databases">
        <authorList>
            <person name="Criscuolo A."/>
        </authorList>
    </citation>
    <scope>NUCLEOTIDE SEQUENCE</scope>
    <source>
        <strain evidence="2">CIP111600</strain>
    </source>
</reference>
<dbReference type="Pfam" id="PF07875">
    <property type="entry name" value="Coat_F"/>
    <property type="match status" value="1"/>
</dbReference>